<accession>A0AA39GG50</accession>
<sequence>MTSSYLSTVPLPRINFRSRCHGLEVSLQGALLLNLPAVLLRDNPDGPSTTAELMTVMKERQLWVSRVGPCLLRFSILLPPEEALCIVFSVQHPDLSSCLVPPRGVLTAELKEVRAAIKISGKDYQKQMKPRQEEKGRDFINPHVSAPHELRSEDLRAIEEFLSHSGIQQRETDDKASHLPSSTGQGCITTGPYCSEGPLQAMIQSATNILLLGGKKRHTAITWLGGREWHGLVQIAPAVFNISYLQVVAQKAKFMPTIAMSLCRMVHAESPSLRSLAASFTDLHVDDKDLHIDPQIIRSDYAVAGIEKSIWKTLLANTEAPGVVTRTKRKRAASHCDSEQRTQPPSHTSDTQNILEVMSAGILQVEQWGHGDILQLGEAARGSSGGSSLTPSAATNAVVRRENQDVGSETLFISDFFLDSPTQKF</sequence>
<name>A0AA39GG50_SARSR</name>
<gene>
    <name evidence="2" type="ORF">NLU13_6248</name>
</gene>
<dbReference type="AlphaFoldDB" id="A0AA39GG50"/>
<comment type="caution">
    <text evidence="2">The sequence shown here is derived from an EMBL/GenBank/DDBJ whole genome shotgun (WGS) entry which is preliminary data.</text>
</comment>
<reference evidence="2" key="1">
    <citation type="submission" date="2022-10" db="EMBL/GenBank/DDBJ databases">
        <title>Determination and structural analysis of whole genome sequence of Sarocladium strictum F4-1.</title>
        <authorList>
            <person name="Hu L."/>
            <person name="Jiang Y."/>
        </authorList>
    </citation>
    <scope>NUCLEOTIDE SEQUENCE</scope>
    <source>
        <strain evidence="2">F4-1</strain>
    </source>
</reference>
<evidence type="ECO:0000313" key="3">
    <source>
        <dbReference type="Proteomes" id="UP001175261"/>
    </source>
</evidence>
<organism evidence="2 3">
    <name type="scientific">Sarocladium strictum</name>
    <name type="common">Black bundle disease fungus</name>
    <name type="synonym">Acremonium strictum</name>
    <dbReference type="NCBI Taxonomy" id="5046"/>
    <lineage>
        <taxon>Eukaryota</taxon>
        <taxon>Fungi</taxon>
        <taxon>Dikarya</taxon>
        <taxon>Ascomycota</taxon>
        <taxon>Pezizomycotina</taxon>
        <taxon>Sordariomycetes</taxon>
        <taxon>Hypocreomycetidae</taxon>
        <taxon>Hypocreales</taxon>
        <taxon>Sarocladiaceae</taxon>
        <taxon>Sarocladium</taxon>
    </lineage>
</organism>
<dbReference type="EMBL" id="JAPDFR010000005">
    <property type="protein sequence ID" value="KAK0386411.1"/>
    <property type="molecule type" value="Genomic_DNA"/>
</dbReference>
<evidence type="ECO:0000313" key="2">
    <source>
        <dbReference type="EMBL" id="KAK0386411.1"/>
    </source>
</evidence>
<evidence type="ECO:0000256" key="1">
    <source>
        <dbReference type="SAM" id="MobiDB-lite"/>
    </source>
</evidence>
<feature type="region of interest" description="Disordered" evidence="1">
    <location>
        <begin position="326"/>
        <end position="351"/>
    </location>
</feature>
<feature type="compositionally biased region" description="Polar residues" evidence="1">
    <location>
        <begin position="341"/>
        <end position="351"/>
    </location>
</feature>
<proteinExistence type="predicted"/>
<dbReference type="Proteomes" id="UP001175261">
    <property type="component" value="Unassembled WGS sequence"/>
</dbReference>
<protein>
    <submittedName>
        <fullName evidence="2">Uncharacterized protein</fullName>
    </submittedName>
</protein>
<keyword evidence="3" id="KW-1185">Reference proteome</keyword>